<dbReference type="PROSITE" id="PS50297">
    <property type="entry name" value="ANK_REP_REGION"/>
    <property type="match status" value="1"/>
</dbReference>
<evidence type="ECO:0000313" key="3">
    <source>
        <dbReference type="EMBL" id="GMN70287.1"/>
    </source>
</evidence>
<keyword evidence="1" id="KW-0040">ANK repeat</keyword>
<dbReference type="InterPro" id="IPR036770">
    <property type="entry name" value="Ankyrin_rpt-contain_sf"/>
</dbReference>
<accession>A0AA88E900</accession>
<sequence length="184" mass="20816">MNPLEANKNQYSSDVQGPKSRARTEEELVEFDKLFQAVMKNKWEEVVTAYKNSPKAREAGLISKSEDTALHIAVSNGQTNHALNLVDTIDKDLLKRIRNAKGNTPLHLAAVHGDLKICKKMVSKNPDLMGVRNKDGETPIFLAARHGQSKIFFYLHKEFHINDEYLRRDDGDTILHVAISGEFF</sequence>
<dbReference type="AlphaFoldDB" id="A0AA88E900"/>
<dbReference type="PANTHER" id="PTHR24121">
    <property type="entry name" value="NO MECHANORECEPTOR POTENTIAL C, ISOFORM D-RELATED"/>
    <property type="match status" value="1"/>
</dbReference>
<dbReference type="PANTHER" id="PTHR24121:SF15">
    <property type="entry name" value="ANKYRIN REPEAT PROTEIN"/>
    <property type="match status" value="1"/>
</dbReference>
<reference evidence="3" key="1">
    <citation type="submission" date="2023-07" db="EMBL/GenBank/DDBJ databases">
        <title>draft genome sequence of fig (Ficus carica).</title>
        <authorList>
            <person name="Takahashi T."/>
            <person name="Nishimura K."/>
        </authorList>
    </citation>
    <scope>NUCLEOTIDE SEQUENCE</scope>
</reference>
<dbReference type="SMART" id="SM00248">
    <property type="entry name" value="ANK"/>
    <property type="match status" value="3"/>
</dbReference>
<dbReference type="SUPFAM" id="SSF48403">
    <property type="entry name" value="Ankyrin repeat"/>
    <property type="match status" value="1"/>
</dbReference>
<organism evidence="3 4">
    <name type="scientific">Ficus carica</name>
    <name type="common">Common fig</name>
    <dbReference type="NCBI Taxonomy" id="3494"/>
    <lineage>
        <taxon>Eukaryota</taxon>
        <taxon>Viridiplantae</taxon>
        <taxon>Streptophyta</taxon>
        <taxon>Embryophyta</taxon>
        <taxon>Tracheophyta</taxon>
        <taxon>Spermatophyta</taxon>
        <taxon>Magnoliopsida</taxon>
        <taxon>eudicotyledons</taxon>
        <taxon>Gunneridae</taxon>
        <taxon>Pentapetalae</taxon>
        <taxon>rosids</taxon>
        <taxon>fabids</taxon>
        <taxon>Rosales</taxon>
        <taxon>Moraceae</taxon>
        <taxon>Ficeae</taxon>
        <taxon>Ficus</taxon>
    </lineage>
</organism>
<proteinExistence type="predicted"/>
<keyword evidence="4" id="KW-1185">Reference proteome</keyword>
<evidence type="ECO:0000313" key="4">
    <source>
        <dbReference type="Proteomes" id="UP001187192"/>
    </source>
</evidence>
<protein>
    <submittedName>
        <fullName evidence="3">Uncharacterized protein</fullName>
    </submittedName>
</protein>
<gene>
    <name evidence="3" type="ORF">TIFTF001_039333</name>
</gene>
<feature type="region of interest" description="Disordered" evidence="2">
    <location>
        <begin position="1"/>
        <end position="23"/>
    </location>
</feature>
<dbReference type="PROSITE" id="PS50088">
    <property type="entry name" value="ANK_REPEAT"/>
    <property type="match status" value="1"/>
</dbReference>
<comment type="caution">
    <text evidence="3">The sequence shown here is derived from an EMBL/GenBank/DDBJ whole genome shotgun (WGS) entry which is preliminary data.</text>
</comment>
<dbReference type="EMBL" id="BTGU01001090">
    <property type="protein sequence ID" value="GMN70287.1"/>
    <property type="molecule type" value="Genomic_DNA"/>
</dbReference>
<dbReference type="Gene3D" id="1.25.40.20">
    <property type="entry name" value="Ankyrin repeat-containing domain"/>
    <property type="match status" value="1"/>
</dbReference>
<dbReference type="Proteomes" id="UP001187192">
    <property type="component" value="Unassembled WGS sequence"/>
</dbReference>
<evidence type="ECO:0000256" key="2">
    <source>
        <dbReference type="SAM" id="MobiDB-lite"/>
    </source>
</evidence>
<feature type="repeat" description="ANK" evidence="1">
    <location>
        <begin position="101"/>
        <end position="133"/>
    </location>
</feature>
<evidence type="ECO:0000256" key="1">
    <source>
        <dbReference type="PROSITE-ProRule" id="PRU00023"/>
    </source>
</evidence>
<name>A0AA88E900_FICCA</name>
<dbReference type="InterPro" id="IPR002110">
    <property type="entry name" value="Ankyrin_rpt"/>
</dbReference>
<dbReference type="Pfam" id="PF12796">
    <property type="entry name" value="Ank_2"/>
    <property type="match status" value="1"/>
</dbReference>
<feature type="non-terminal residue" evidence="3">
    <location>
        <position position="184"/>
    </location>
</feature>